<organism evidence="1 2">
    <name type="scientific">Brassica napus</name>
    <name type="common">Rape</name>
    <dbReference type="NCBI Taxonomy" id="3708"/>
    <lineage>
        <taxon>Eukaryota</taxon>
        <taxon>Viridiplantae</taxon>
        <taxon>Streptophyta</taxon>
        <taxon>Embryophyta</taxon>
        <taxon>Tracheophyta</taxon>
        <taxon>Spermatophyta</taxon>
        <taxon>Magnoliopsida</taxon>
        <taxon>eudicotyledons</taxon>
        <taxon>Gunneridae</taxon>
        <taxon>Pentapetalae</taxon>
        <taxon>rosids</taxon>
        <taxon>malvids</taxon>
        <taxon>Brassicales</taxon>
        <taxon>Brassicaceae</taxon>
        <taxon>Brassiceae</taxon>
        <taxon>Brassica</taxon>
    </lineage>
</organism>
<gene>
    <name evidence="1" type="primary">BnaA06g23550D</name>
    <name evidence="1" type="ORF">GSBRNA2T00003092001</name>
</gene>
<dbReference type="PaxDb" id="3708-A0A078IMT0"/>
<evidence type="ECO:0000313" key="2">
    <source>
        <dbReference type="Proteomes" id="UP000028999"/>
    </source>
</evidence>
<keyword evidence="2" id="KW-1185">Reference proteome</keyword>
<dbReference type="Proteomes" id="UP000028999">
    <property type="component" value="Unassembled WGS sequence"/>
</dbReference>
<accession>A0A078IMT0</accession>
<dbReference type="Gramene" id="CDY51291">
    <property type="protein sequence ID" value="CDY51291"/>
    <property type="gene ID" value="GSBRNA2T00003092001"/>
</dbReference>
<reference evidence="1 2" key="1">
    <citation type="journal article" date="2014" name="Science">
        <title>Plant genetics. Early allopolyploid evolution in the post-Neolithic Brassica napus oilseed genome.</title>
        <authorList>
            <person name="Chalhoub B."/>
            <person name="Denoeud F."/>
            <person name="Liu S."/>
            <person name="Parkin I.A."/>
            <person name="Tang H."/>
            <person name="Wang X."/>
            <person name="Chiquet J."/>
            <person name="Belcram H."/>
            <person name="Tong C."/>
            <person name="Samans B."/>
            <person name="Correa M."/>
            <person name="Da Silva C."/>
            <person name="Just J."/>
            <person name="Falentin C."/>
            <person name="Koh C.S."/>
            <person name="Le Clainche I."/>
            <person name="Bernard M."/>
            <person name="Bento P."/>
            <person name="Noel B."/>
            <person name="Labadie K."/>
            <person name="Alberti A."/>
            <person name="Charles M."/>
            <person name="Arnaud D."/>
            <person name="Guo H."/>
            <person name="Daviaud C."/>
            <person name="Alamery S."/>
            <person name="Jabbari K."/>
            <person name="Zhao M."/>
            <person name="Edger P.P."/>
            <person name="Chelaifa H."/>
            <person name="Tack D."/>
            <person name="Lassalle G."/>
            <person name="Mestiri I."/>
            <person name="Schnel N."/>
            <person name="Le Paslier M.C."/>
            <person name="Fan G."/>
            <person name="Renault V."/>
            <person name="Bayer P.E."/>
            <person name="Golicz A.A."/>
            <person name="Manoli S."/>
            <person name="Lee T.H."/>
            <person name="Thi V.H."/>
            <person name="Chalabi S."/>
            <person name="Hu Q."/>
            <person name="Fan C."/>
            <person name="Tollenaere R."/>
            <person name="Lu Y."/>
            <person name="Battail C."/>
            <person name="Shen J."/>
            <person name="Sidebottom C.H."/>
            <person name="Wang X."/>
            <person name="Canaguier A."/>
            <person name="Chauveau A."/>
            <person name="Berard A."/>
            <person name="Deniot G."/>
            <person name="Guan M."/>
            <person name="Liu Z."/>
            <person name="Sun F."/>
            <person name="Lim Y.P."/>
            <person name="Lyons E."/>
            <person name="Town C.D."/>
            <person name="Bancroft I."/>
            <person name="Wang X."/>
            <person name="Meng J."/>
            <person name="Ma J."/>
            <person name="Pires J.C."/>
            <person name="King G.J."/>
            <person name="Brunel D."/>
            <person name="Delourme R."/>
            <person name="Renard M."/>
            <person name="Aury J.M."/>
            <person name="Adams K.L."/>
            <person name="Batley J."/>
            <person name="Snowdon R.J."/>
            <person name="Tost J."/>
            <person name="Edwards D."/>
            <person name="Zhou Y."/>
            <person name="Hua W."/>
            <person name="Sharpe A.G."/>
            <person name="Paterson A.H."/>
            <person name="Guan C."/>
            <person name="Wincker P."/>
        </authorList>
    </citation>
    <scope>NUCLEOTIDE SEQUENCE [LARGE SCALE GENOMIC DNA]</scope>
    <source>
        <strain evidence="2">cv. Darmor-bzh</strain>
    </source>
</reference>
<dbReference type="AlphaFoldDB" id="A0A078IMT0"/>
<proteinExistence type="predicted"/>
<dbReference type="EMBL" id="LK032982">
    <property type="protein sequence ID" value="CDY51291.1"/>
    <property type="molecule type" value="Genomic_DNA"/>
</dbReference>
<evidence type="ECO:0000313" key="1">
    <source>
        <dbReference type="EMBL" id="CDY51291.1"/>
    </source>
</evidence>
<sequence>MFPEQALKRNQMLFQQGKPPEFHHQMILMTTILMETQKQLIMEILQTLSALGGCSQTENQLGAPGEESKNK</sequence>
<name>A0A078IMT0_BRANA</name>
<protein>
    <submittedName>
        <fullName evidence="1">BnaA06g23550D protein</fullName>
    </submittedName>
</protein>